<proteinExistence type="predicted"/>
<name>A0A0F8WY45_9ZZZZ</name>
<sequence length="151" mass="16518">METRDEKPVEEQIAKGNPHRKWPVLPALAKVWDEGAAFVMEEVTAGGRPLGELAKLAEAMSGNKVYEAVKAILESEVADFTLDFGRSKAAGRPIRSSNTYAVIPAVRIHAVAQAVHVELVQKPQLESAGVKRIRPKRILKSPPKPRPPART</sequence>
<organism evidence="2">
    <name type="scientific">marine sediment metagenome</name>
    <dbReference type="NCBI Taxonomy" id="412755"/>
    <lineage>
        <taxon>unclassified sequences</taxon>
        <taxon>metagenomes</taxon>
        <taxon>ecological metagenomes</taxon>
    </lineage>
</organism>
<accession>A0A0F8WY45</accession>
<protein>
    <submittedName>
        <fullName evidence="2">Uncharacterized protein</fullName>
    </submittedName>
</protein>
<gene>
    <name evidence="2" type="ORF">LCGC14_3010900</name>
</gene>
<feature type="compositionally biased region" description="Pro residues" evidence="1">
    <location>
        <begin position="142"/>
        <end position="151"/>
    </location>
</feature>
<evidence type="ECO:0000313" key="2">
    <source>
        <dbReference type="EMBL" id="KKK61782.1"/>
    </source>
</evidence>
<feature type="region of interest" description="Disordered" evidence="1">
    <location>
        <begin position="131"/>
        <end position="151"/>
    </location>
</feature>
<dbReference type="EMBL" id="LAZR01062312">
    <property type="protein sequence ID" value="KKK61782.1"/>
    <property type="molecule type" value="Genomic_DNA"/>
</dbReference>
<dbReference type="AlphaFoldDB" id="A0A0F8WY45"/>
<reference evidence="2" key="1">
    <citation type="journal article" date="2015" name="Nature">
        <title>Complex archaea that bridge the gap between prokaryotes and eukaryotes.</title>
        <authorList>
            <person name="Spang A."/>
            <person name="Saw J.H."/>
            <person name="Jorgensen S.L."/>
            <person name="Zaremba-Niedzwiedzka K."/>
            <person name="Martijn J."/>
            <person name="Lind A.E."/>
            <person name="van Eijk R."/>
            <person name="Schleper C."/>
            <person name="Guy L."/>
            <person name="Ettema T.J."/>
        </authorList>
    </citation>
    <scope>NUCLEOTIDE SEQUENCE</scope>
</reference>
<comment type="caution">
    <text evidence="2">The sequence shown here is derived from an EMBL/GenBank/DDBJ whole genome shotgun (WGS) entry which is preliminary data.</text>
</comment>
<evidence type="ECO:0000256" key="1">
    <source>
        <dbReference type="SAM" id="MobiDB-lite"/>
    </source>
</evidence>